<evidence type="ECO:0000313" key="4">
    <source>
        <dbReference type="Proteomes" id="UP001589613"/>
    </source>
</evidence>
<dbReference type="Pfam" id="PF00795">
    <property type="entry name" value="CN_hydrolase"/>
    <property type="match status" value="1"/>
</dbReference>
<comment type="caution">
    <text evidence="3">The sequence shown here is derived from an EMBL/GenBank/DDBJ whole genome shotgun (WGS) entry which is preliminary data.</text>
</comment>
<dbReference type="PROSITE" id="PS50263">
    <property type="entry name" value="CN_HYDROLASE"/>
    <property type="match status" value="1"/>
</dbReference>
<dbReference type="InterPro" id="IPR036526">
    <property type="entry name" value="C-N_Hydrolase_sf"/>
</dbReference>
<evidence type="ECO:0000256" key="1">
    <source>
        <dbReference type="ARBA" id="ARBA00010613"/>
    </source>
</evidence>
<feature type="domain" description="CN hydrolase" evidence="2">
    <location>
        <begin position="1"/>
        <end position="255"/>
    </location>
</feature>
<name>A0ABV5V0R4_9MICO</name>
<reference evidence="3 4" key="1">
    <citation type="submission" date="2024-09" db="EMBL/GenBank/DDBJ databases">
        <authorList>
            <person name="Sun Q."/>
            <person name="Mori K."/>
        </authorList>
    </citation>
    <scope>NUCLEOTIDE SEQUENCE [LARGE SCALE GENOMIC DNA]</scope>
    <source>
        <strain evidence="3 4">JCM 12763</strain>
    </source>
</reference>
<dbReference type="Proteomes" id="UP001589613">
    <property type="component" value="Unassembled WGS sequence"/>
</dbReference>
<dbReference type="EMBL" id="JBHMAX010000010">
    <property type="protein sequence ID" value="MFB9731391.1"/>
    <property type="molecule type" value="Genomic_DNA"/>
</dbReference>
<dbReference type="InterPro" id="IPR003010">
    <property type="entry name" value="C-N_Hydrolase"/>
</dbReference>
<gene>
    <name evidence="3" type="ORF">ACFFN0_04990</name>
</gene>
<evidence type="ECO:0000259" key="2">
    <source>
        <dbReference type="PROSITE" id="PS50263"/>
    </source>
</evidence>
<protein>
    <submittedName>
        <fullName evidence="3">Carbon-nitrogen family hydrolase</fullName>
    </submittedName>
</protein>
<dbReference type="PROSITE" id="PS01227">
    <property type="entry name" value="UPF0012"/>
    <property type="match status" value="1"/>
</dbReference>
<keyword evidence="3" id="KW-0378">Hydrolase</keyword>
<keyword evidence="4" id="KW-1185">Reference proteome</keyword>
<dbReference type="InterPro" id="IPR001110">
    <property type="entry name" value="UPF0012_CS"/>
</dbReference>
<comment type="similarity">
    <text evidence="1">Belongs to the carbon-nitrogen hydrolase superfamily. NIT1/NIT2 family.</text>
</comment>
<dbReference type="PANTHER" id="PTHR23088:SF27">
    <property type="entry name" value="DEAMINATED GLUTATHIONE AMIDASE"/>
    <property type="match status" value="1"/>
</dbReference>
<sequence length="273" mass="29188">MRIAVVQLSYGEGADESVAERAARVADLVREHAPGHDLVVLPELWSAGGFAVSEWEERSQSLEGPDLPEALAPLREAVRGTGAVLHTGSVVERTAAPGPEGRHLRNTSVVLDPEGEVVATYPKIHRFGFGGGEPRLMEAGGDLVVTDLPAPADALTVGLSTCYDLRFPELYRAQVDLGAQMFVVPAAWPAPRVEAWRLLLRARAIEDQCFVVACNTAGEHAGIRMGGFSAVIDPWGTVLAEAGTGQEVLSVEIDPGQVDRARTDFPVLGDRRL</sequence>
<dbReference type="CDD" id="cd07583">
    <property type="entry name" value="nitrilase_5"/>
    <property type="match status" value="1"/>
</dbReference>
<evidence type="ECO:0000313" key="3">
    <source>
        <dbReference type="EMBL" id="MFB9731391.1"/>
    </source>
</evidence>
<organism evidence="3 4">
    <name type="scientific">Ornithinimicrobium kibberense</name>
    <dbReference type="NCBI Taxonomy" id="282060"/>
    <lineage>
        <taxon>Bacteria</taxon>
        <taxon>Bacillati</taxon>
        <taxon>Actinomycetota</taxon>
        <taxon>Actinomycetes</taxon>
        <taxon>Micrococcales</taxon>
        <taxon>Ornithinimicrobiaceae</taxon>
        <taxon>Ornithinimicrobium</taxon>
    </lineage>
</organism>
<dbReference type="PANTHER" id="PTHR23088">
    <property type="entry name" value="NITRILASE-RELATED"/>
    <property type="match status" value="1"/>
</dbReference>
<accession>A0ABV5V0R4</accession>
<proteinExistence type="inferred from homology"/>
<dbReference type="SUPFAM" id="SSF56317">
    <property type="entry name" value="Carbon-nitrogen hydrolase"/>
    <property type="match status" value="1"/>
</dbReference>
<dbReference type="Gene3D" id="3.60.110.10">
    <property type="entry name" value="Carbon-nitrogen hydrolase"/>
    <property type="match status" value="1"/>
</dbReference>
<dbReference type="RefSeq" id="WP_141337212.1">
    <property type="nucleotide sequence ID" value="NZ_JBHMAX010000010.1"/>
</dbReference>
<dbReference type="GO" id="GO:0016787">
    <property type="term" value="F:hydrolase activity"/>
    <property type="evidence" value="ECO:0007669"/>
    <property type="project" value="UniProtKB-KW"/>
</dbReference>